<dbReference type="InterPro" id="IPR023393">
    <property type="entry name" value="START-like_dom_sf"/>
</dbReference>
<organism evidence="3 4">
    <name type="scientific">Mycobacterium lentiflavum</name>
    <dbReference type="NCBI Taxonomy" id="141349"/>
    <lineage>
        <taxon>Bacteria</taxon>
        <taxon>Bacillati</taxon>
        <taxon>Actinomycetota</taxon>
        <taxon>Actinomycetes</taxon>
        <taxon>Mycobacteriales</taxon>
        <taxon>Mycobacteriaceae</taxon>
        <taxon>Mycobacterium</taxon>
        <taxon>Mycobacterium simiae complex</taxon>
    </lineage>
</organism>
<protein>
    <submittedName>
        <fullName evidence="3">SRPBCC domain-containing protein</fullName>
    </submittedName>
</protein>
<feature type="domain" description="Activator of Hsp90 ATPase homologue 1/2-like C-terminal" evidence="2">
    <location>
        <begin position="12"/>
        <end position="131"/>
    </location>
</feature>
<dbReference type="InterPro" id="IPR013538">
    <property type="entry name" value="ASHA1/2-like_C"/>
</dbReference>
<evidence type="ECO:0000313" key="4">
    <source>
        <dbReference type="Proteomes" id="UP001055171"/>
    </source>
</evidence>
<dbReference type="Gene3D" id="3.30.530.20">
    <property type="match status" value="1"/>
</dbReference>
<dbReference type="SUPFAM" id="SSF55961">
    <property type="entry name" value="Bet v1-like"/>
    <property type="match status" value="1"/>
</dbReference>
<evidence type="ECO:0000313" key="3">
    <source>
        <dbReference type="EMBL" id="ULP44356.1"/>
    </source>
</evidence>
<evidence type="ECO:0000256" key="1">
    <source>
        <dbReference type="ARBA" id="ARBA00006817"/>
    </source>
</evidence>
<sequence>MKLATQQLVVHASAQRVFDLFTDPDQFVQWMAPQATLEPVPGGIVRWTHPNGDTVSGHYLEITPNRIVFTYGWERPDVEIPPGSTTVEIDLTPQPDGSTLVTLVHRGLDKPAADAHRGGWVHYLDRIRRTAEGEDVGADPWAERRVPTLAERRS</sequence>
<gene>
    <name evidence="3" type="ORF">MJO58_10735</name>
</gene>
<dbReference type="Pfam" id="PF08327">
    <property type="entry name" value="AHSA1"/>
    <property type="match status" value="1"/>
</dbReference>
<name>A0ABY3V147_MYCLN</name>
<dbReference type="RefSeq" id="WP_239722809.1">
    <property type="nucleotide sequence ID" value="NZ_CP092423.2"/>
</dbReference>
<evidence type="ECO:0000259" key="2">
    <source>
        <dbReference type="Pfam" id="PF08327"/>
    </source>
</evidence>
<comment type="similarity">
    <text evidence="1">Belongs to the AHA1 family.</text>
</comment>
<dbReference type="Proteomes" id="UP001055171">
    <property type="component" value="Chromosome"/>
</dbReference>
<dbReference type="CDD" id="cd07814">
    <property type="entry name" value="SRPBCC_CalC_Aha1-like"/>
    <property type="match status" value="1"/>
</dbReference>
<accession>A0ABY3V147</accession>
<dbReference type="EMBL" id="CP092423">
    <property type="protein sequence ID" value="ULP44356.1"/>
    <property type="molecule type" value="Genomic_DNA"/>
</dbReference>
<keyword evidence="4" id="KW-1185">Reference proteome</keyword>
<proteinExistence type="inferred from homology"/>
<reference evidence="3" key="1">
    <citation type="submission" date="2022-08" db="EMBL/GenBank/DDBJ databases">
        <title>Complete genome sequence of 14 non-tuberculosis mycobacteria type-strains.</title>
        <authorList>
            <person name="Igarashi Y."/>
            <person name="Osugi A."/>
            <person name="Mitarai S."/>
        </authorList>
    </citation>
    <scope>NUCLEOTIDE SEQUENCE</scope>
    <source>
        <strain evidence="3">ATCC 51985</strain>
    </source>
</reference>